<dbReference type="EMBL" id="QKYU01000012">
    <property type="protein sequence ID" value="PZW45071.1"/>
    <property type="molecule type" value="Genomic_DNA"/>
</dbReference>
<dbReference type="GO" id="GO:0016301">
    <property type="term" value="F:kinase activity"/>
    <property type="evidence" value="ECO:0007669"/>
    <property type="project" value="UniProtKB-KW"/>
</dbReference>
<dbReference type="PANTHER" id="PTHR37816">
    <property type="entry name" value="YALI0E33011P"/>
    <property type="match status" value="1"/>
</dbReference>
<dbReference type="Gene3D" id="3.40.50.300">
    <property type="entry name" value="P-loop containing nucleotide triphosphate hydrolases"/>
    <property type="match status" value="1"/>
</dbReference>
<dbReference type="SUPFAM" id="SSF52540">
    <property type="entry name" value="P-loop containing nucleoside triphosphate hydrolases"/>
    <property type="match status" value="1"/>
</dbReference>
<keyword evidence="2" id="KW-1185">Reference proteome</keyword>
<sequence>MRCLIIGNSGAGKSWLAARLGGPVTGLDDIHWEPGGYDRARDKDTAIAMVRAAAAAESWVIEGVFGWLAREAMPRATRLVWLDLSVADCLANLHRRGARGAPESFEALLAWAADYPWREGSSARGGHARLLAECRAETCVLRSRAEVDAFLSPTLG</sequence>
<dbReference type="RefSeq" id="WP_111398488.1">
    <property type="nucleotide sequence ID" value="NZ_QKYU01000012.1"/>
</dbReference>
<dbReference type="OrthoDB" id="7210594at2"/>
<comment type="caution">
    <text evidence="1">The sequence shown here is derived from an EMBL/GenBank/DDBJ whole genome shotgun (WGS) entry which is preliminary data.</text>
</comment>
<keyword evidence="1" id="KW-0808">Transferase</keyword>
<protein>
    <submittedName>
        <fullName evidence="1">Adenylate kinase family enzyme</fullName>
    </submittedName>
</protein>
<proteinExistence type="predicted"/>
<keyword evidence="1" id="KW-0418">Kinase</keyword>
<dbReference type="InterPro" id="IPR052922">
    <property type="entry name" value="Cytidylate_Kinase-2"/>
</dbReference>
<dbReference type="PANTHER" id="PTHR37816:SF1">
    <property type="entry name" value="TOXIN"/>
    <property type="match status" value="1"/>
</dbReference>
<name>A0A2W7J0C8_9PROT</name>
<dbReference type="Proteomes" id="UP000249688">
    <property type="component" value="Unassembled WGS sequence"/>
</dbReference>
<evidence type="ECO:0000313" key="1">
    <source>
        <dbReference type="EMBL" id="PZW45071.1"/>
    </source>
</evidence>
<dbReference type="AlphaFoldDB" id="A0A2W7J0C8"/>
<dbReference type="InterPro" id="IPR027417">
    <property type="entry name" value="P-loop_NTPase"/>
</dbReference>
<gene>
    <name evidence="1" type="ORF">C8P66_11287</name>
</gene>
<accession>A0A2W7J0C8</accession>
<reference evidence="1 2" key="1">
    <citation type="submission" date="2018-06" db="EMBL/GenBank/DDBJ databases">
        <title>Genomic Encyclopedia of Archaeal and Bacterial Type Strains, Phase II (KMG-II): from individual species to whole genera.</title>
        <authorList>
            <person name="Goeker M."/>
        </authorList>
    </citation>
    <scope>NUCLEOTIDE SEQUENCE [LARGE SCALE GENOMIC DNA]</scope>
    <source>
        <strain evidence="1 2">DSM 24525</strain>
    </source>
</reference>
<organism evidence="1 2">
    <name type="scientific">Humitalea rosea</name>
    <dbReference type="NCBI Taxonomy" id="990373"/>
    <lineage>
        <taxon>Bacteria</taxon>
        <taxon>Pseudomonadati</taxon>
        <taxon>Pseudomonadota</taxon>
        <taxon>Alphaproteobacteria</taxon>
        <taxon>Acetobacterales</taxon>
        <taxon>Roseomonadaceae</taxon>
        <taxon>Humitalea</taxon>
    </lineage>
</organism>
<evidence type="ECO:0000313" key="2">
    <source>
        <dbReference type="Proteomes" id="UP000249688"/>
    </source>
</evidence>